<dbReference type="SMART" id="SM00530">
    <property type="entry name" value="HTH_XRE"/>
    <property type="match status" value="1"/>
</dbReference>
<name>A0A2T0RH89_9ACTN</name>
<reference evidence="3 4" key="1">
    <citation type="submission" date="2018-03" db="EMBL/GenBank/DDBJ databases">
        <title>Genomic Encyclopedia of Archaeal and Bacterial Type Strains, Phase II (KMG-II): from individual species to whole genera.</title>
        <authorList>
            <person name="Goeker M."/>
        </authorList>
    </citation>
    <scope>NUCLEOTIDE SEQUENCE [LARGE SCALE GENOMIC DNA]</scope>
    <source>
        <strain evidence="3 4">DSM 45348</strain>
    </source>
</reference>
<keyword evidence="4" id="KW-1185">Reference proteome</keyword>
<gene>
    <name evidence="3" type="ORF">CLV70_1233</name>
</gene>
<evidence type="ECO:0000313" key="4">
    <source>
        <dbReference type="Proteomes" id="UP000239209"/>
    </source>
</evidence>
<sequence length="326" mass="35689">MSWYYRPQAPGSPRRYPRIMVRPDPKVLGAYLRARRERLRPADVGLPETARRRVPGLRREEIAMLAGISADYYLGLEQGRDRRPSAEVLAALARALRLDDAATRHLFALAGLSWPSRRPARRPQVSPGLRQLIDSWPMTPAFVQTHLFEILAVNPLARALSPLHVPGTNLVRAAFLDNDGPMGEPDLRPDLVACLRGLAGADVDDPELTELVGELSARSEPFRRMWAEHEVRGRTNGRMTIAHPRVGVLVLDFEGLIAPSAPGQQIVVYSARPGSPSEEALRRLAGLAGAGDPHRPARPGPHPPARTATASRYADGIFTVPSVATS</sequence>
<dbReference type="AlphaFoldDB" id="A0A2T0RH89"/>
<dbReference type="Pfam" id="PF17765">
    <property type="entry name" value="MLTR_LBD"/>
    <property type="match status" value="1"/>
</dbReference>
<comment type="caution">
    <text evidence="3">The sequence shown here is derived from an EMBL/GenBank/DDBJ whole genome shotgun (WGS) entry which is preliminary data.</text>
</comment>
<dbReference type="InterPro" id="IPR041413">
    <property type="entry name" value="MLTR_LBD"/>
</dbReference>
<dbReference type="Gene3D" id="1.10.260.40">
    <property type="entry name" value="lambda repressor-like DNA-binding domains"/>
    <property type="match status" value="1"/>
</dbReference>
<accession>A0A2T0RH89</accession>
<evidence type="ECO:0000256" key="1">
    <source>
        <dbReference type="SAM" id="MobiDB-lite"/>
    </source>
</evidence>
<dbReference type="PROSITE" id="PS50943">
    <property type="entry name" value="HTH_CROC1"/>
    <property type="match status" value="1"/>
</dbReference>
<protein>
    <submittedName>
        <fullName evidence="3">Helix-turn-helix protein</fullName>
    </submittedName>
</protein>
<feature type="region of interest" description="Disordered" evidence="1">
    <location>
        <begin position="288"/>
        <end position="311"/>
    </location>
</feature>
<dbReference type="Gene3D" id="3.30.450.180">
    <property type="match status" value="1"/>
</dbReference>
<dbReference type="PANTHER" id="PTHR35010:SF2">
    <property type="entry name" value="BLL4672 PROTEIN"/>
    <property type="match status" value="1"/>
</dbReference>
<dbReference type="Proteomes" id="UP000239209">
    <property type="component" value="Unassembled WGS sequence"/>
</dbReference>
<organism evidence="3 4">
    <name type="scientific">Pseudosporangium ferrugineum</name>
    <dbReference type="NCBI Taxonomy" id="439699"/>
    <lineage>
        <taxon>Bacteria</taxon>
        <taxon>Bacillati</taxon>
        <taxon>Actinomycetota</taxon>
        <taxon>Actinomycetes</taxon>
        <taxon>Micromonosporales</taxon>
        <taxon>Micromonosporaceae</taxon>
        <taxon>Pseudosporangium</taxon>
    </lineage>
</organism>
<dbReference type="SUPFAM" id="SSF47413">
    <property type="entry name" value="lambda repressor-like DNA-binding domains"/>
    <property type="match status" value="1"/>
</dbReference>
<dbReference type="InterPro" id="IPR001387">
    <property type="entry name" value="Cro/C1-type_HTH"/>
</dbReference>
<dbReference type="EMBL" id="PVZG01000023">
    <property type="protein sequence ID" value="PRY20535.1"/>
    <property type="molecule type" value="Genomic_DNA"/>
</dbReference>
<dbReference type="InterPro" id="IPR010982">
    <property type="entry name" value="Lambda_DNA-bd_dom_sf"/>
</dbReference>
<dbReference type="GO" id="GO:0003677">
    <property type="term" value="F:DNA binding"/>
    <property type="evidence" value="ECO:0007669"/>
    <property type="project" value="InterPro"/>
</dbReference>
<proteinExistence type="predicted"/>
<dbReference type="Pfam" id="PF13560">
    <property type="entry name" value="HTH_31"/>
    <property type="match status" value="1"/>
</dbReference>
<dbReference type="CDD" id="cd00093">
    <property type="entry name" value="HTH_XRE"/>
    <property type="match status" value="1"/>
</dbReference>
<evidence type="ECO:0000313" key="3">
    <source>
        <dbReference type="EMBL" id="PRY20535.1"/>
    </source>
</evidence>
<dbReference type="PANTHER" id="PTHR35010">
    <property type="entry name" value="BLL4672 PROTEIN-RELATED"/>
    <property type="match status" value="1"/>
</dbReference>
<evidence type="ECO:0000259" key="2">
    <source>
        <dbReference type="PROSITE" id="PS50943"/>
    </source>
</evidence>
<feature type="domain" description="HTH cro/C1-type" evidence="2">
    <location>
        <begin position="56"/>
        <end position="104"/>
    </location>
</feature>